<comment type="caution">
    <text evidence="11">The sequence shown here is derived from an EMBL/GenBank/DDBJ whole genome shotgun (WGS) entry which is preliminary data.</text>
</comment>
<dbReference type="GO" id="GO:0051537">
    <property type="term" value="F:2 iron, 2 sulfur cluster binding"/>
    <property type="evidence" value="ECO:0007669"/>
    <property type="project" value="UniProtKB-KW"/>
</dbReference>
<evidence type="ECO:0000256" key="9">
    <source>
        <dbReference type="SAM" id="MobiDB-lite"/>
    </source>
</evidence>
<evidence type="ECO:0000256" key="2">
    <source>
        <dbReference type="ARBA" id="ARBA00022448"/>
    </source>
</evidence>
<evidence type="ECO:0000256" key="3">
    <source>
        <dbReference type="ARBA" id="ARBA00022714"/>
    </source>
</evidence>
<evidence type="ECO:0000259" key="10">
    <source>
        <dbReference type="PROSITE" id="PS51085"/>
    </source>
</evidence>
<dbReference type="Pfam" id="PF00111">
    <property type="entry name" value="Fer2"/>
    <property type="match status" value="1"/>
</dbReference>
<keyword evidence="7" id="KW-0411">Iron-sulfur</keyword>
<keyword evidence="6" id="KW-0408">Iron</keyword>
<keyword evidence="4" id="KW-0479">Metal-binding</keyword>
<protein>
    <submittedName>
        <fullName evidence="11">Ferredoxin-1</fullName>
    </submittedName>
</protein>
<evidence type="ECO:0000313" key="11">
    <source>
        <dbReference type="EMBL" id="OIQ88881.1"/>
    </source>
</evidence>
<organism evidence="11">
    <name type="scientific">mine drainage metagenome</name>
    <dbReference type="NCBI Taxonomy" id="410659"/>
    <lineage>
        <taxon>unclassified sequences</taxon>
        <taxon>metagenomes</taxon>
        <taxon>ecological metagenomes</taxon>
    </lineage>
</organism>
<dbReference type="SUPFAM" id="SSF54292">
    <property type="entry name" value="2Fe-2S ferredoxin-like"/>
    <property type="match status" value="1"/>
</dbReference>
<evidence type="ECO:0000256" key="5">
    <source>
        <dbReference type="ARBA" id="ARBA00022982"/>
    </source>
</evidence>
<evidence type="ECO:0000256" key="1">
    <source>
        <dbReference type="ARBA" id="ARBA00007874"/>
    </source>
</evidence>
<dbReference type="PANTHER" id="PTHR43112:SF3">
    <property type="entry name" value="FERREDOXIN-2, CHLOROPLASTIC"/>
    <property type="match status" value="1"/>
</dbReference>
<dbReference type="EMBL" id="MLJW01000354">
    <property type="protein sequence ID" value="OIQ88881.1"/>
    <property type="molecule type" value="Genomic_DNA"/>
</dbReference>
<comment type="similarity">
    <text evidence="1">Belongs to the 2Fe2S plant-type ferredoxin family.</text>
</comment>
<feature type="region of interest" description="Disordered" evidence="9">
    <location>
        <begin position="1"/>
        <end position="35"/>
    </location>
</feature>
<dbReference type="InterPro" id="IPR012675">
    <property type="entry name" value="Beta-grasp_dom_sf"/>
</dbReference>
<reference evidence="11" key="1">
    <citation type="submission" date="2016-10" db="EMBL/GenBank/DDBJ databases">
        <title>Sequence of Gallionella enrichment culture.</title>
        <authorList>
            <person name="Poehlein A."/>
            <person name="Muehling M."/>
            <person name="Daniel R."/>
        </authorList>
    </citation>
    <scope>NUCLEOTIDE SEQUENCE</scope>
</reference>
<accession>A0A1J5QYT8</accession>
<evidence type="ECO:0000256" key="8">
    <source>
        <dbReference type="ARBA" id="ARBA00034078"/>
    </source>
</evidence>
<feature type="domain" description="2Fe-2S ferredoxin-type" evidence="10">
    <location>
        <begin position="33"/>
        <end position="131"/>
    </location>
</feature>
<evidence type="ECO:0000256" key="4">
    <source>
        <dbReference type="ARBA" id="ARBA00022723"/>
    </source>
</evidence>
<dbReference type="Gene3D" id="3.10.20.30">
    <property type="match status" value="1"/>
</dbReference>
<keyword evidence="3" id="KW-0001">2Fe-2S</keyword>
<evidence type="ECO:0000256" key="6">
    <source>
        <dbReference type="ARBA" id="ARBA00023004"/>
    </source>
</evidence>
<dbReference type="PANTHER" id="PTHR43112">
    <property type="entry name" value="FERREDOXIN"/>
    <property type="match status" value="1"/>
</dbReference>
<dbReference type="PROSITE" id="PS00197">
    <property type="entry name" value="2FE2S_FER_1"/>
    <property type="match status" value="1"/>
</dbReference>
<dbReference type="PROSITE" id="PS51085">
    <property type="entry name" value="2FE2S_FER_2"/>
    <property type="match status" value="1"/>
</dbReference>
<keyword evidence="2" id="KW-0813">Transport</keyword>
<comment type="cofactor">
    <cofactor evidence="8">
        <name>[2Fe-2S] cluster</name>
        <dbReference type="ChEBI" id="CHEBI:190135"/>
    </cofactor>
</comment>
<dbReference type="InterPro" id="IPR036010">
    <property type="entry name" value="2Fe-2S_ferredoxin-like_sf"/>
</dbReference>
<dbReference type="InterPro" id="IPR001041">
    <property type="entry name" value="2Fe-2S_ferredoxin-type"/>
</dbReference>
<dbReference type="InterPro" id="IPR006058">
    <property type="entry name" value="2Fe2S_fd_BS"/>
</dbReference>
<keyword evidence="5" id="KW-0249">Electron transport</keyword>
<proteinExistence type="inferred from homology"/>
<gene>
    <name evidence="11" type="ORF">GALL_292540</name>
</gene>
<name>A0A1J5QYT8_9ZZZZ</name>
<sequence>MEITESGGPSARKPAPPPSALPSLEDAAEANPRQITVDGTIRTVTCRDGLSILDAFERARNPLAANGEVVVRVGCRRGGCGICKVKITEGSVRTGPMSRAHVSEQEEAEGYVLACCAYPESDLAVASVPVAPRTFK</sequence>
<dbReference type="AlphaFoldDB" id="A0A1J5QYT8"/>
<evidence type="ECO:0000256" key="7">
    <source>
        <dbReference type="ARBA" id="ARBA00023014"/>
    </source>
</evidence>
<dbReference type="GO" id="GO:0046872">
    <property type="term" value="F:metal ion binding"/>
    <property type="evidence" value="ECO:0007669"/>
    <property type="project" value="UniProtKB-KW"/>
</dbReference>
<dbReference type="CDD" id="cd00207">
    <property type="entry name" value="fer2"/>
    <property type="match status" value="1"/>
</dbReference>